<dbReference type="InterPro" id="IPR052585">
    <property type="entry name" value="Lipid_raft_assoc_Zn_ADH"/>
</dbReference>
<feature type="domain" description="Alcohol dehydrogenase-like N-terminal" evidence="1">
    <location>
        <begin position="7"/>
        <end position="80"/>
    </location>
</feature>
<evidence type="ECO:0000313" key="2">
    <source>
        <dbReference type="EMBL" id="KAK8101805.1"/>
    </source>
</evidence>
<dbReference type="PANTHER" id="PTHR43482">
    <property type="entry name" value="PROTEIN AST1-RELATED"/>
    <property type="match status" value="1"/>
</dbReference>
<dbReference type="InterPro" id="IPR013154">
    <property type="entry name" value="ADH-like_N"/>
</dbReference>
<dbReference type="InterPro" id="IPR011032">
    <property type="entry name" value="GroES-like_sf"/>
</dbReference>
<evidence type="ECO:0000313" key="3">
    <source>
        <dbReference type="Proteomes" id="UP001392437"/>
    </source>
</evidence>
<keyword evidence="3" id="KW-1185">Reference proteome</keyword>
<dbReference type="PANTHER" id="PTHR43482:SF2">
    <property type="entry name" value="ZINC-BINDING DEHYDROGENASE FAMILY, PUTATIVE (AFU_ORTHOLOGUE AFUA_3G15030)-RELATED"/>
    <property type="match status" value="1"/>
</dbReference>
<gene>
    <name evidence="2" type="ORF">PG999_012179</name>
</gene>
<dbReference type="AlphaFoldDB" id="A0AAW0QF77"/>
<dbReference type="EMBL" id="JAQQWP010000009">
    <property type="protein sequence ID" value="KAK8101805.1"/>
    <property type="molecule type" value="Genomic_DNA"/>
</dbReference>
<protein>
    <recommendedName>
        <fullName evidence="1">Alcohol dehydrogenase-like N-terminal domain-containing protein</fullName>
    </recommendedName>
</protein>
<accession>A0AAW0QF77</accession>
<dbReference type="SUPFAM" id="SSF50129">
    <property type="entry name" value="GroES-like"/>
    <property type="match status" value="1"/>
</dbReference>
<comment type="caution">
    <text evidence="2">The sequence shown here is derived from an EMBL/GenBank/DDBJ whole genome shotgun (WGS) entry which is preliminary data.</text>
</comment>
<evidence type="ECO:0000259" key="1">
    <source>
        <dbReference type="Pfam" id="PF08240"/>
    </source>
</evidence>
<dbReference type="Proteomes" id="UP001392437">
    <property type="component" value="Unassembled WGS sequence"/>
</dbReference>
<dbReference type="Pfam" id="PF08240">
    <property type="entry name" value="ADH_N"/>
    <property type="match status" value="1"/>
</dbReference>
<dbReference type="Gene3D" id="3.90.180.10">
    <property type="entry name" value="Medium-chain alcohol dehydrogenases, catalytic domain"/>
    <property type="match status" value="1"/>
</dbReference>
<organism evidence="2 3">
    <name type="scientific">Apiospora kogelbergensis</name>
    <dbReference type="NCBI Taxonomy" id="1337665"/>
    <lineage>
        <taxon>Eukaryota</taxon>
        <taxon>Fungi</taxon>
        <taxon>Dikarya</taxon>
        <taxon>Ascomycota</taxon>
        <taxon>Pezizomycotina</taxon>
        <taxon>Sordariomycetes</taxon>
        <taxon>Xylariomycetidae</taxon>
        <taxon>Amphisphaeriales</taxon>
        <taxon>Apiosporaceae</taxon>
        <taxon>Apiospora</taxon>
    </lineage>
</organism>
<proteinExistence type="predicted"/>
<reference evidence="2 3" key="1">
    <citation type="submission" date="2023-01" db="EMBL/GenBank/DDBJ databases">
        <title>Analysis of 21 Apiospora genomes using comparative genomics revels a genus with tremendous synthesis potential of carbohydrate active enzymes and secondary metabolites.</title>
        <authorList>
            <person name="Sorensen T."/>
        </authorList>
    </citation>
    <scope>NUCLEOTIDE SEQUENCE [LARGE SCALE GENOMIC DNA]</scope>
    <source>
        <strain evidence="2 3">CBS 117206</strain>
    </source>
</reference>
<sequence>MPSPSTPNDWQKQIIGDFLLGYINYPLIMGSDLSGTIVEVSPDAKRIQVNDRVVAEGNSTGGAFQHHTLVHEHMASPLPDYVSHEQACVVPLTLYCTTVLKQHPHTARKFIAMASGRGGFPVGDKLHSFFGKAVLFVALQLSILKQTVPSRFIGVMVKFIDFKDACEPDGPVARIYKGYMSRALA</sequence>
<name>A0AAW0QF77_9PEZI</name>